<organism evidence="1 2">
    <name type="scientific">Trametes cubensis</name>
    <dbReference type="NCBI Taxonomy" id="1111947"/>
    <lineage>
        <taxon>Eukaryota</taxon>
        <taxon>Fungi</taxon>
        <taxon>Dikarya</taxon>
        <taxon>Basidiomycota</taxon>
        <taxon>Agaricomycotina</taxon>
        <taxon>Agaricomycetes</taxon>
        <taxon>Polyporales</taxon>
        <taxon>Polyporaceae</taxon>
        <taxon>Trametes</taxon>
    </lineage>
</organism>
<reference evidence="1" key="1">
    <citation type="submission" date="2022-11" db="EMBL/GenBank/DDBJ databases">
        <title>Genome Sequence of Cubamyces cubensis.</title>
        <authorList>
            <person name="Buettner E."/>
        </authorList>
    </citation>
    <scope>NUCLEOTIDE SEQUENCE</scope>
    <source>
        <strain evidence="1">MPL-01</strain>
    </source>
</reference>
<gene>
    <name evidence="1" type="ORF">ONZ51_g11708</name>
</gene>
<dbReference type="AlphaFoldDB" id="A0AAD7TH81"/>
<dbReference type="Gene3D" id="3.80.10.10">
    <property type="entry name" value="Ribonuclease Inhibitor"/>
    <property type="match status" value="1"/>
</dbReference>
<keyword evidence="2" id="KW-1185">Reference proteome</keyword>
<evidence type="ECO:0000313" key="1">
    <source>
        <dbReference type="EMBL" id="KAJ8457140.1"/>
    </source>
</evidence>
<comment type="caution">
    <text evidence="1">The sequence shown here is derived from an EMBL/GenBank/DDBJ whole genome shotgun (WGS) entry which is preliminary data.</text>
</comment>
<dbReference type="EMBL" id="JAPEVG010000593">
    <property type="protein sequence ID" value="KAJ8457140.1"/>
    <property type="molecule type" value="Genomic_DNA"/>
</dbReference>
<dbReference type="Proteomes" id="UP001215151">
    <property type="component" value="Unassembled WGS sequence"/>
</dbReference>
<dbReference type="InterPro" id="IPR032675">
    <property type="entry name" value="LRR_dom_sf"/>
</dbReference>
<proteinExistence type="predicted"/>
<sequence>MEAPAITKAHMHPALSNPDIIYSIFAHLNPLPDVLATLRSGQDLHKAVLRSDAVLIRSALKNAALVCRAFAGPASDALWSVLHAGFAPLFYTFKGFEVIRKREPLLGTDLYSVEHILTGLLMQVLNGPVSADDWARWEDRAQRVRCFVFADHARWQLDAAFLPVLMDRARDLAHPLFPNLQAFAVRESLGYPPRRGLLFALAHSSASLSAVTVATRIPLPFHETLAEDLEELQAGLAMTGARLRYMNVYSHYQCIHVTLPFARFGDLRTVHTSPMTLAGYRYAVTHLSALEELEELIIAVDDDPERAGGLAGKPLGGIYQYPLEGKLKEAFEDQGGFRALHKLSLDGTHSEVGELTQRIKSATLEDVSLVSNQDFTSDITKLVKPLGSEHIAASLRKVHLSLDTNFALVASGADAIHAPFADVLRPLFRLHALEELEVTSWHRVLSISDEDVWDMATAWPFLRSLIIASDSKSSNRARIAWTPYAPSISRPSIPALVHLAEECRQLTRLRVDVADMSEEDLHVLETHVAVATARQTQLIHWIPAWGDHCLHLSLPDVDRLAQALHRLFPSLEGPGPGEADWHRPGRPMKYWWTEEEQETAAYHLMENFNERIH</sequence>
<accession>A0AAD7TH81</accession>
<protein>
    <submittedName>
        <fullName evidence="1">Uncharacterized protein</fullName>
    </submittedName>
</protein>
<name>A0AAD7TH81_9APHY</name>
<evidence type="ECO:0000313" key="2">
    <source>
        <dbReference type="Proteomes" id="UP001215151"/>
    </source>
</evidence>